<feature type="domain" description="DUF1281" evidence="2">
    <location>
        <begin position="31"/>
        <end position="73"/>
    </location>
</feature>
<accession>A0ABD6XLB0</accession>
<dbReference type="EMBL" id="QGHE01000024">
    <property type="protein sequence ID" value="PWJ72670.1"/>
    <property type="molecule type" value="Genomic_DNA"/>
</dbReference>
<feature type="region of interest" description="Disordered" evidence="1">
    <location>
        <begin position="82"/>
        <end position="104"/>
    </location>
</feature>
<reference evidence="3 4" key="1">
    <citation type="submission" date="2018-05" db="EMBL/GenBank/DDBJ databases">
        <title>Genomic Encyclopedia of Type Strains, Phase IV (KMG-V): Genome sequencing to study the core and pangenomes of soil and plant-associated prokaryotes.</title>
        <authorList>
            <person name="Whitman W."/>
        </authorList>
    </citation>
    <scope>NUCLEOTIDE SEQUENCE [LARGE SCALE GENOMIC DNA]</scope>
    <source>
        <strain evidence="3 4">PNG 92-11</strain>
    </source>
</reference>
<gene>
    <name evidence="3" type="ORF">C7430_12416</name>
</gene>
<dbReference type="Proteomes" id="UP000245996">
    <property type="component" value="Unassembled WGS sequence"/>
</dbReference>
<evidence type="ECO:0000259" key="2">
    <source>
        <dbReference type="Pfam" id="PF06924"/>
    </source>
</evidence>
<dbReference type="SUPFAM" id="SSF160940">
    <property type="entry name" value="Api92-like"/>
    <property type="match status" value="1"/>
</dbReference>
<evidence type="ECO:0000313" key="3">
    <source>
        <dbReference type="EMBL" id="PWJ72670.1"/>
    </source>
</evidence>
<dbReference type="InterPro" id="IPR009694">
    <property type="entry name" value="DUF1281"/>
</dbReference>
<dbReference type="Pfam" id="PF06924">
    <property type="entry name" value="DUF1281"/>
    <property type="match status" value="1"/>
</dbReference>
<dbReference type="Gene3D" id="1.10.3530.10">
    <property type="entry name" value="Api92-like"/>
    <property type="match status" value="1"/>
</dbReference>
<feature type="compositionally biased region" description="Polar residues" evidence="1">
    <location>
        <begin position="83"/>
        <end position="97"/>
    </location>
</feature>
<evidence type="ECO:0000313" key="4">
    <source>
        <dbReference type="Proteomes" id="UP000245996"/>
    </source>
</evidence>
<proteinExistence type="predicted"/>
<protein>
    <submittedName>
        <fullName evidence="3">Uncharacterized protein DUF1281</fullName>
    </submittedName>
</protein>
<comment type="caution">
    <text evidence="3">The sequence shown here is derived from an EMBL/GenBank/DDBJ whole genome shotgun (WGS) entry which is preliminary data.</text>
</comment>
<sequence length="104" mass="11670">MPNWCANRLRVNDLAENFSQVRALMTGEVRPSYARAETEGIQLFLAGCAGLLRPVTNEMYTPYPALTAAVSVTSRPYWRLRSDNTGFPGQQSAQPVQQIHDRFP</sequence>
<dbReference type="AlphaFoldDB" id="A0ABD6XLB0"/>
<name>A0ABD6XLB0_ENTAG</name>
<dbReference type="InterPro" id="IPR023136">
    <property type="entry name" value="Api92-like_dom_sf"/>
</dbReference>
<organism evidence="3 4">
    <name type="scientific">Enterobacter agglomerans</name>
    <name type="common">Erwinia herbicola</name>
    <name type="synonym">Pantoea agglomerans</name>
    <dbReference type="NCBI Taxonomy" id="549"/>
    <lineage>
        <taxon>Bacteria</taxon>
        <taxon>Pseudomonadati</taxon>
        <taxon>Pseudomonadota</taxon>
        <taxon>Gammaproteobacteria</taxon>
        <taxon>Enterobacterales</taxon>
        <taxon>Erwiniaceae</taxon>
        <taxon>Pantoea</taxon>
        <taxon>Pantoea agglomerans group</taxon>
    </lineage>
</organism>
<evidence type="ECO:0000256" key="1">
    <source>
        <dbReference type="SAM" id="MobiDB-lite"/>
    </source>
</evidence>